<gene>
    <name evidence="2" type="ORF">EVAR_8711_1</name>
</gene>
<evidence type="ECO:0000256" key="1">
    <source>
        <dbReference type="SAM" id="MobiDB-lite"/>
    </source>
</evidence>
<name>A0A4C1TUM4_EUMVA</name>
<feature type="region of interest" description="Disordered" evidence="1">
    <location>
        <begin position="118"/>
        <end position="140"/>
    </location>
</feature>
<accession>A0A4C1TUM4</accession>
<sequence length="140" mass="15806">MSSLVTYNSTDFPYKFIAVRRRPLPQAVGGGHRPPPPLLFVNTVAAQCGDGGQLRAPRDYNGYGAVIVTWFILRPVPPLSGNFQFSHRSLTVKLEEEEKQSETILKYDKLINEETDEKLEIKEKEEESTLPKFSTQKIAP</sequence>
<keyword evidence="3" id="KW-1185">Reference proteome</keyword>
<dbReference type="Proteomes" id="UP000299102">
    <property type="component" value="Unassembled WGS sequence"/>
</dbReference>
<protein>
    <submittedName>
        <fullName evidence="2">Uncharacterized protein</fullName>
    </submittedName>
</protein>
<feature type="compositionally biased region" description="Basic and acidic residues" evidence="1">
    <location>
        <begin position="118"/>
        <end position="129"/>
    </location>
</feature>
<proteinExistence type="predicted"/>
<reference evidence="2 3" key="1">
    <citation type="journal article" date="2019" name="Commun. Biol.">
        <title>The bagworm genome reveals a unique fibroin gene that provides high tensile strength.</title>
        <authorList>
            <person name="Kono N."/>
            <person name="Nakamura H."/>
            <person name="Ohtoshi R."/>
            <person name="Tomita M."/>
            <person name="Numata K."/>
            <person name="Arakawa K."/>
        </authorList>
    </citation>
    <scope>NUCLEOTIDE SEQUENCE [LARGE SCALE GENOMIC DNA]</scope>
</reference>
<evidence type="ECO:0000313" key="2">
    <source>
        <dbReference type="EMBL" id="GBP17721.1"/>
    </source>
</evidence>
<evidence type="ECO:0000313" key="3">
    <source>
        <dbReference type="Proteomes" id="UP000299102"/>
    </source>
</evidence>
<feature type="compositionally biased region" description="Polar residues" evidence="1">
    <location>
        <begin position="131"/>
        <end position="140"/>
    </location>
</feature>
<organism evidence="2 3">
    <name type="scientific">Eumeta variegata</name>
    <name type="common">Bagworm moth</name>
    <name type="synonym">Eumeta japonica</name>
    <dbReference type="NCBI Taxonomy" id="151549"/>
    <lineage>
        <taxon>Eukaryota</taxon>
        <taxon>Metazoa</taxon>
        <taxon>Ecdysozoa</taxon>
        <taxon>Arthropoda</taxon>
        <taxon>Hexapoda</taxon>
        <taxon>Insecta</taxon>
        <taxon>Pterygota</taxon>
        <taxon>Neoptera</taxon>
        <taxon>Endopterygota</taxon>
        <taxon>Lepidoptera</taxon>
        <taxon>Glossata</taxon>
        <taxon>Ditrysia</taxon>
        <taxon>Tineoidea</taxon>
        <taxon>Psychidae</taxon>
        <taxon>Oiketicinae</taxon>
        <taxon>Eumeta</taxon>
    </lineage>
</organism>
<dbReference type="EMBL" id="BGZK01000089">
    <property type="protein sequence ID" value="GBP17721.1"/>
    <property type="molecule type" value="Genomic_DNA"/>
</dbReference>
<dbReference type="AlphaFoldDB" id="A0A4C1TUM4"/>
<comment type="caution">
    <text evidence="2">The sequence shown here is derived from an EMBL/GenBank/DDBJ whole genome shotgun (WGS) entry which is preliminary data.</text>
</comment>